<feature type="region of interest" description="Disordered" evidence="16">
    <location>
        <begin position="468"/>
        <end position="531"/>
    </location>
</feature>
<evidence type="ECO:0000256" key="4">
    <source>
        <dbReference type="ARBA" id="ARBA00007948"/>
    </source>
</evidence>
<dbReference type="EMBL" id="SNSC02000017">
    <property type="protein sequence ID" value="TID17174.1"/>
    <property type="molecule type" value="Genomic_DNA"/>
</dbReference>
<name>A0A4Z1NS62_9PEZI</name>
<dbReference type="GO" id="GO:0006897">
    <property type="term" value="P:endocytosis"/>
    <property type="evidence" value="ECO:0007669"/>
    <property type="project" value="UniProtKB-KW"/>
</dbReference>
<dbReference type="PANTHER" id="PTHR15735">
    <property type="entry name" value="FCH AND DOUBLE SH3 DOMAINS PROTEIN"/>
    <property type="match status" value="1"/>
</dbReference>
<comment type="caution">
    <text evidence="18">The sequence shown here is derived from an EMBL/GenBank/DDBJ whole genome shotgun (WGS) entry which is preliminary data.</text>
</comment>
<dbReference type="InterPro" id="IPR013761">
    <property type="entry name" value="SAM/pointed_sf"/>
</dbReference>
<evidence type="ECO:0000256" key="10">
    <source>
        <dbReference type="ARBA" id="ARBA00022737"/>
    </source>
</evidence>
<dbReference type="InterPro" id="IPR035800">
    <property type="entry name" value="Sla1_SH3_1"/>
</dbReference>
<keyword evidence="6 15" id="KW-0728">SH3 domain</keyword>
<evidence type="ECO:0000256" key="5">
    <source>
        <dbReference type="ARBA" id="ARBA00020357"/>
    </source>
</evidence>
<dbReference type="InterPro" id="IPR035821">
    <property type="entry name" value="Sla1_SH3_3"/>
</dbReference>
<dbReference type="GO" id="GO:0005886">
    <property type="term" value="C:plasma membrane"/>
    <property type="evidence" value="ECO:0007669"/>
    <property type="project" value="UniProtKB-SubCell"/>
</dbReference>
<dbReference type="Proteomes" id="UP000298493">
    <property type="component" value="Unassembled WGS sequence"/>
</dbReference>
<feature type="compositionally biased region" description="Polar residues" evidence="16">
    <location>
        <begin position="1069"/>
        <end position="1078"/>
    </location>
</feature>
<feature type="compositionally biased region" description="Polar residues" evidence="16">
    <location>
        <begin position="1131"/>
        <end position="1140"/>
    </location>
</feature>
<dbReference type="STRING" id="86259.A0A4Z1NS62"/>
<keyword evidence="7" id="KW-1003">Cell membrane</keyword>
<feature type="compositionally biased region" description="Polar residues" evidence="16">
    <location>
        <begin position="992"/>
        <end position="1003"/>
    </location>
</feature>
<dbReference type="Gene3D" id="1.10.150.50">
    <property type="entry name" value="Transcription Factor, Ets-1"/>
    <property type="match status" value="1"/>
</dbReference>
<dbReference type="GO" id="GO:0000147">
    <property type="term" value="P:actin cortical patch assembly"/>
    <property type="evidence" value="ECO:0007669"/>
    <property type="project" value="TreeGrafter"/>
</dbReference>
<feature type="compositionally biased region" description="Polar residues" evidence="16">
    <location>
        <begin position="1025"/>
        <end position="1049"/>
    </location>
</feature>
<feature type="region of interest" description="Disordered" evidence="16">
    <location>
        <begin position="1069"/>
        <end position="1140"/>
    </location>
</feature>
<dbReference type="Pfam" id="PF03983">
    <property type="entry name" value="SHD1"/>
    <property type="match status" value="1"/>
</dbReference>
<feature type="region of interest" description="Disordered" evidence="16">
    <location>
        <begin position="171"/>
        <end position="272"/>
    </location>
</feature>
<evidence type="ECO:0000313" key="19">
    <source>
        <dbReference type="Proteomes" id="UP000298493"/>
    </source>
</evidence>
<proteinExistence type="inferred from homology"/>
<dbReference type="InterPro" id="IPR007131">
    <property type="entry name" value="SHD1"/>
</dbReference>
<dbReference type="GO" id="GO:0030833">
    <property type="term" value="P:regulation of actin filament polymerization"/>
    <property type="evidence" value="ECO:0007669"/>
    <property type="project" value="TreeGrafter"/>
</dbReference>
<feature type="compositionally biased region" description="Basic and acidic residues" evidence="16">
    <location>
        <begin position="503"/>
        <end position="516"/>
    </location>
</feature>
<evidence type="ECO:0000256" key="14">
    <source>
        <dbReference type="ARBA" id="ARBA00023212"/>
    </source>
</evidence>
<feature type="domain" description="SH3" evidence="17">
    <location>
        <begin position="69"/>
        <end position="126"/>
    </location>
</feature>
<evidence type="ECO:0000256" key="3">
    <source>
        <dbReference type="ARBA" id="ARBA00004413"/>
    </source>
</evidence>
<dbReference type="Pfam" id="PF00018">
    <property type="entry name" value="SH3_1"/>
    <property type="match status" value="3"/>
</dbReference>
<keyword evidence="14" id="KW-0206">Cytoskeleton</keyword>
<gene>
    <name evidence="18" type="ORF">E6O75_ATG09940</name>
</gene>
<dbReference type="SMART" id="SM00326">
    <property type="entry name" value="SH3"/>
    <property type="match status" value="3"/>
</dbReference>
<protein>
    <recommendedName>
        <fullName evidence="5">Actin cytoskeleton-regulatory complex protein SLA1</fullName>
    </recommendedName>
</protein>
<dbReference type="PRINTS" id="PR00452">
    <property type="entry name" value="SH3DOMAIN"/>
</dbReference>
<dbReference type="GO" id="GO:0010008">
    <property type="term" value="C:endosome membrane"/>
    <property type="evidence" value="ECO:0007669"/>
    <property type="project" value="UniProtKB-SubCell"/>
</dbReference>
<feature type="compositionally biased region" description="Polar residues" evidence="16">
    <location>
        <begin position="877"/>
        <end position="890"/>
    </location>
</feature>
<keyword evidence="11" id="KW-0967">Endosome</keyword>
<feature type="region of interest" description="Disordered" evidence="16">
    <location>
        <begin position="128"/>
        <end position="158"/>
    </location>
</feature>
<comment type="subcellular location">
    <subcellularLocation>
        <location evidence="3">Cell membrane</location>
        <topology evidence="3">Peripheral membrane protein</topology>
        <orientation evidence="3">Cytoplasmic side</orientation>
    </subcellularLocation>
    <subcellularLocation>
        <location evidence="2">Cytoplasm</location>
        <location evidence="2">Cytoskeleton</location>
        <location evidence="2">Actin patch</location>
    </subcellularLocation>
    <subcellularLocation>
        <location evidence="1">Endosome membrane</location>
        <topology evidence="1">Peripheral membrane protein</topology>
        <orientation evidence="1">Cytoplasmic side</orientation>
    </subcellularLocation>
</comment>
<dbReference type="CDD" id="cd11775">
    <property type="entry name" value="SH3_Sla1p_3"/>
    <property type="match status" value="1"/>
</dbReference>
<dbReference type="InterPro" id="IPR036028">
    <property type="entry name" value="SH3-like_dom_sf"/>
</dbReference>
<dbReference type="PROSITE" id="PS50002">
    <property type="entry name" value="SH3"/>
    <property type="match status" value="3"/>
</dbReference>
<feature type="domain" description="SH3" evidence="17">
    <location>
        <begin position="2"/>
        <end position="68"/>
    </location>
</feature>
<evidence type="ECO:0000256" key="9">
    <source>
        <dbReference type="ARBA" id="ARBA00022583"/>
    </source>
</evidence>
<comment type="similarity">
    <text evidence="4">Belongs to the SLA1 family.</text>
</comment>
<dbReference type="Gene3D" id="2.30.30.40">
    <property type="entry name" value="SH3 Domains"/>
    <property type="match status" value="3"/>
</dbReference>
<dbReference type="PANTHER" id="PTHR15735:SF19">
    <property type="entry name" value="ACTIN CYTOSKELETON-REGULATORY COMPLEX PROTEIN SLA1"/>
    <property type="match status" value="1"/>
</dbReference>
<dbReference type="InterPro" id="IPR001452">
    <property type="entry name" value="SH3_domain"/>
</dbReference>
<feature type="compositionally biased region" description="Gly residues" evidence="16">
    <location>
        <begin position="702"/>
        <end position="711"/>
    </location>
</feature>
<evidence type="ECO:0000256" key="15">
    <source>
        <dbReference type="PROSITE-ProRule" id="PRU00192"/>
    </source>
</evidence>
<evidence type="ECO:0000256" key="7">
    <source>
        <dbReference type="ARBA" id="ARBA00022475"/>
    </source>
</evidence>
<dbReference type="AlphaFoldDB" id="A0A4Z1NS62"/>
<dbReference type="GO" id="GO:0005634">
    <property type="term" value="C:nucleus"/>
    <property type="evidence" value="ECO:0007669"/>
    <property type="project" value="TreeGrafter"/>
</dbReference>
<evidence type="ECO:0000256" key="12">
    <source>
        <dbReference type="ARBA" id="ARBA00023136"/>
    </source>
</evidence>
<evidence type="ECO:0000256" key="11">
    <source>
        <dbReference type="ARBA" id="ARBA00022753"/>
    </source>
</evidence>
<dbReference type="GO" id="GO:0030674">
    <property type="term" value="F:protein-macromolecule adaptor activity"/>
    <property type="evidence" value="ECO:0007669"/>
    <property type="project" value="InterPro"/>
</dbReference>
<feature type="compositionally biased region" description="Low complexity" evidence="16">
    <location>
        <begin position="922"/>
        <end position="933"/>
    </location>
</feature>
<reference evidence="18 19" key="1">
    <citation type="submission" date="2019-04" db="EMBL/GenBank/DDBJ databases">
        <title>High contiguity whole genome sequence and gene annotation resource for two Venturia nashicola isolates.</title>
        <authorList>
            <person name="Prokchorchik M."/>
            <person name="Won K."/>
            <person name="Lee Y."/>
            <person name="Choi E.D."/>
            <person name="Segonzac C."/>
            <person name="Sohn K.H."/>
        </authorList>
    </citation>
    <scope>NUCLEOTIDE SEQUENCE [LARGE SCALE GENOMIC DNA]</scope>
    <source>
        <strain evidence="18 19">PRI2</strain>
    </source>
</reference>
<organism evidence="18 19">
    <name type="scientific">Venturia nashicola</name>
    <dbReference type="NCBI Taxonomy" id="86259"/>
    <lineage>
        <taxon>Eukaryota</taxon>
        <taxon>Fungi</taxon>
        <taxon>Dikarya</taxon>
        <taxon>Ascomycota</taxon>
        <taxon>Pezizomycotina</taxon>
        <taxon>Dothideomycetes</taxon>
        <taxon>Pleosporomycetidae</taxon>
        <taxon>Venturiales</taxon>
        <taxon>Venturiaceae</taxon>
        <taxon>Venturia</taxon>
    </lineage>
</organism>
<keyword evidence="12" id="KW-0472">Membrane</keyword>
<dbReference type="CDD" id="cd11774">
    <property type="entry name" value="SH3_Sla1p_2"/>
    <property type="match status" value="1"/>
</dbReference>
<feature type="compositionally biased region" description="Polar residues" evidence="16">
    <location>
        <begin position="897"/>
        <end position="907"/>
    </location>
</feature>
<dbReference type="GO" id="GO:0030479">
    <property type="term" value="C:actin cortical patch"/>
    <property type="evidence" value="ECO:0007669"/>
    <property type="project" value="UniProtKB-SubCell"/>
</dbReference>
<dbReference type="Pfam" id="PF24081">
    <property type="entry name" value="PH_SLA1"/>
    <property type="match status" value="1"/>
</dbReference>
<evidence type="ECO:0000256" key="2">
    <source>
        <dbReference type="ARBA" id="ARBA00004134"/>
    </source>
</evidence>
<keyword evidence="8" id="KW-0963">Cytoplasm</keyword>
<feature type="compositionally biased region" description="Low complexity" evidence="16">
    <location>
        <begin position="772"/>
        <end position="792"/>
    </location>
</feature>
<feature type="region of interest" description="Disordered" evidence="16">
    <location>
        <begin position="992"/>
        <end position="1049"/>
    </location>
</feature>
<dbReference type="SUPFAM" id="SSF50044">
    <property type="entry name" value="SH3-domain"/>
    <property type="match status" value="3"/>
</dbReference>
<evidence type="ECO:0000256" key="16">
    <source>
        <dbReference type="SAM" id="MobiDB-lite"/>
    </source>
</evidence>
<evidence type="ECO:0000313" key="18">
    <source>
        <dbReference type="EMBL" id="TID17174.1"/>
    </source>
</evidence>
<accession>A0A4Z1NS62</accession>
<dbReference type="GO" id="GO:0043130">
    <property type="term" value="F:ubiquitin binding"/>
    <property type="evidence" value="ECO:0007669"/>
    <property type="project" value="InterPro"/>
</dbReference>
<evidence type="ECO:0000256" key="13">
    <source>
        <dbReference type="ARBA" id="ARBA00023203"/>
    </source>
</evidence>
<feature type="region of interest" description="Disordered" evidence="16">
    <location>
        <begin position="698"/>
        <end position="933"/>
    </location>
</feature>
<sequence length="1140" mass="123128">MGFLGVYRALYDYVPTAEGELAINDGDVVFVLDRGEDGWWKAKKKAASEDEDEPEGLIPENYVEEAKSISAAKALYDYTRQTDEELSFAEDEALEVYDKTDPDWTLVGSKGEFGFVPANYIELAEVAPPTPKRPQPVQHEQEEPGPPTPSSSPSPVHSPAAALAGIIAQRTGGGIGGTTRRAISPPPLIQTAPRRVQFTPEESEDEAPPPMPQRPLSQAISPPARQTRFAESPREIPPQSPLDSPEIMSSPSIRQASRNMDRSTDDDSSQPRGYHIYNIFEMVEVMGKNKKMPVTLGINIAKGVIMISGEKEQSSKEWSADKLTHYSIEGKHVFMELVRPSKSIDFHAGAKDTAHEIITALGDLAGMVRAEGLKEVFAAANGTGPKKGKMIYEFMAQGDDEVTVAEGDEVIILDDTKSDEWWMIRRLKNNKEGVVPSNYVDIIGPVHPETSSAASGLRSFVEQNRLDEEQASRAAAKKKKDGLDPGNGISLPKRHSSLMPESSQKDKRSGKSEKKSSRYNSVRKGDKLTKAVPDTSKVRTWTDRSGSFKVEAEFIGLRDEKIHLHKLNGVKIAVPVPKMSKEDLDYVEKATGKSLGDLRPVADIIKANSSSRSASSGAQVQPKKSDYDWFDFFLSSGVDPNICQRYASAFDRDQMGEENLQDINPTVLRTLGLKEGDILRVMKFLDSKFGRKRVNFAEGGEEGGLFSGPGGTLKNNTAKGRPTPPVQTNSELNLEVMAKGGASPAEKRPAARTNASSGKKTSDGFDDDAWAPRPSRSGTTSPPPVSAASSAPAPAPAPVQPTLTPGMAAMSLLDAPLVPSVAPQPAQQQQPTAPPQQQPAQGATPGLFEQLAQPGKQRPQAPQQTTGDGLIAPPPNRSASAPHNNQQSGFQPPPLTAQLTGYQQPRMQTFAAPPGQSMLDMQQQQQLQRLQQQQTAFTAPLQPMPTGFPQQNSGFNQFQQNGIMPQPTGYGMQFQQTQPTGFNQFQPSYQQALQNGQSQTNGSPFADPPRAPFQPQATGFGPQATGFQPQQNGFQSSYTPSPLQSQATGINSFLPPALVPQATGIPASQFGNFSNPQGYNIPPVPPIPQSQTALRPLVAQKTGPPPPVRFGVGPAKRLVSQPTGRADLSKATPQNPFGFG</sequence>
<keyword evidence="13" id="KW-0009">Actin-binding</keyword>
<feature type="domain" description="SH3" evidence="17">
    <location>
        <begin position="383"/>
        <end position="445"/>
    </location>
</feature>
<evidence type="ECO:0000256" key="1">
    <source>
        <dbReference type="ARBA" id="ARBA00004125"/>
    </source>
</evidence>
<dbReference type="Gene3D" id="2.30.30.700">
    <property type="entry name" value="SLA1 homology domain 1"/>
    <property type="match status" value="1"/>
</dbReference>
<feature type="compositionally biased region" description="Polar residues" evidence="16">
    <location>
        <begin position="247"/>
        <end position="258"/>
    </location>
</feature>
<keyword evidence="19" id="KW-1185">Reference proteome</keyword>
<evidence type="ECO:0000259" key="17">
    <source>
        <dbReference type="PROSITE" id="PS50002"/>
    </source>
</evidence>
<dbReference type="CDD" id="cd11773">
    <property type="entry name" value="SH3_Sla1p_1"/>
    <property type="match status" value="1"/>
</dbReference>
<dbReference type="GO" id="GO:0042802">
    <property type="term" value="F:identical protein binding"/>
    <property type="evidence" value="ECO:0007669"/>
    <property type="project" value="InterPro"/>
</dbReference>
<evidence type="ECO:0000256" key="6">
    <source>
        <dbReference type="ARBA" id="ARBA00022443"/>
    </source>
</evidence>
<keyword evidence="10" id="KW-0677">Repeat</keyword>
<dbReference type="GO" id="GO:0003779">
    <property type="term" value="F:actin binding"/>
    <property type="evidence" value="ECO:0007669"/>
    <property type="project" value="UniProtKB-KW"/>
</dbReference>
<keyword evidence="9" id="KW-0254">Endocytosis</keyword>
<dbReference type="InterPro" id="IPR056996">
    <property type="entry name" value="PH_SLA1"/>
</dbReference>
<evidence type="ECO:0000256" key="8">
    <source>
        <dbReference type="ARBA" id="ARBA00022490"/>
    </source>
</evidence>